<keyword evidence="2 6" id="KW-0805">Transcription regulation</keyword>
<organism evidence="8 9">
    <name type="scientific">Marasmiellus scandens</name>
    <dbReference type="NCBI Taxonomy" id="2682957"/>
    <lineage>
        <taxon>Eukaryota</taxon>
        <taxon>Fungi</taxon>
        <taxon>Dikarya</taxon>
        <taxon>Basidiomycota</taxon>
        <taxon>Agaricomycotina</taxon>
        <taxon>Agaricomycetes</taxon>
        <taxon>Agaricomycetidae</taxon>
        <taxon>Agaricales</taxon>
        <taxon>Marasmiineae</taxon>
        <taxon>Omphalotaceae</taxon>
        <taxon>Marasmiellus</taxon>
    </lineage>
</organism>
<proteinExistence type="inferred from homology"/>
<dbReference type="InterPro" id="IPR001289">
    <property type="entry name" value="NFYA"/>
</dbReference>
<dbReference type="EMBL" id="JBANRG010000001">
    <property type="protein sequence ID" value="KAK7472859.1"/>
    <property type="molecule type" value="Genomic_DNA"/>
</dbReference>
<dbReference type="Gene3D" id="6.10.250.2430">
    <property type="match status" value="1"/>
</dbReference>
<dbReference type="SMART" id="SM00521">
    <property type="entry name" value="CBF"/>
    <property type="match status" value="1"/>
</dbReference>
<accession>A0ABR1K613</accession>
<comment type="similarity">
    <text evidence="6">Belongs to the NFYA/HAP2 subunit family.</text>
</comment>
<evidence type="ECO:0000256" key="6">
    <source>
        <dbReference type="RuleBase" id="RU367155"/>
    </source>
</evidence>
<gene>
    <name evidence="8" type="primary">HAP2</name>
    <name evidence="8" type="ORF">VKT23_000967</name>
</gene>
<evidence type="ECO:0000256" key="3">
    <source>
        <dbReference type="ARBA" id="ARBA00023125"/>
    </source>
</evidence>
<keyword evidence="5 6" id="KW-0539">Nucleus</keyword>
<dbReference type="PANTHER" id="PTHR12632">
    <property type="entry name" value="TRANSCRIPTION FACTOR NF-Y ALPHA-RELATED"/>
    <property type="match status" value="1"/>
</dbReference>
<dbReference type="Pfam" id="PF02045">
    <property type="entry name" value="CBFB_NFYA"/>
    <property type="match status" value="1"/>
</dbReference>
<feature type="compositionally biased region" description="Acidic residues" evidence="7">
    <location>
        <begin position="116"/>
        <end position="126"/>
    </location>
</feature>
<keyword evidence="4 6" id="KW-0804">Transcription</keyword>
<evidence type="ECO:0000256" key="5">
    <source>
        <dbReference type="ARBA" id="ARBA00023242"/>
    </source>
</evidence>
<evidence type="ECO:0000256" key="7">
    <source>
        <dbReference type="SAM" id="MobiDB-lite"/>
    </source>
</evidence>
<dbReference type="PROSITE" id="PS51152">
    <property type="entry name" value="NFYA_HAP2_2"/>
    <property type="match status" value="1"/>
</dbReference>
<evidence type="ECO:0000313" key="9">
    <source>
        <dbReference type="Proteomes" id="UP001498398"/>
    </source>
</evidence>
<evidence type="ECO:0000256" key="2">
    <source>
        <dbReference type="ARBA" id="ARBA00023015"/>
    </source>
</evidence>
<reference evidence="8 9" key="1">
    <citation type="submission" date="2024-01" db="EMBL/GenBank/DDBJ databases">
        <title>A draft genome for the cacao thread blight pathogen Marasmiellus scandens.</title>
        <authorList>
            <person name="Baruah I.K."/>
            <person name="Leung J."/>
            <person name="Bukari Y."/>
            <person name="Amoako-Attah I."/>
            <person name="Meinhardt L.W."/>
            <person name="Bailey B.A."/>
            <person name="Cohen S.P."/>
        </authorList>
    </citation>
    <scope>NUCLEOTIDE SEQUENCE [LARGE SCALE GENOMIC DNA]</scope>
    <source>
        <strain evidence="8 9">GH-19</strain>
    </source>
</reference>
<name>A0ABR1K613_9AGAR</name>
<comment type="function">
    <text evidence="6">Component of the sequence-specific heterotrimeric transcription factor (NF-Y) which specifically recognizes a 5'-CCAAT-3' box motif found in the promoters of its target genes.</text>
</comment>
<evidence type="ECO:0000256" key="4">
    <source>
        <dbReference type="ARBA" id="ARBA00023163"/>
    </source>
</evidence>
<keyword evidence="3 6" id="KW-0238">DNA-binding</keyword>
<comment type="caution">
    <text evidence="8">The sequence shown here is derived from an EMBL/GenBank/DDBJ whole genome shotgun (WGS) entry which is preliminary data.</text>
</comment>
<dbReference type="PRINTS" id="PR00616">
    <property type="entry name" value="CCAATSUBUNTB"/>
</dbReference>
<keyword evidence="9" id="KW-1185">Reference proteome</keyword>
<dbReference type="Proteomes" id="UP001498398">
    <property type="component" value="Unassembled WGS sequence"/>
</dbReference>
<evidence type="ECO:0000256" key="1">
    <source>
        <dbReference type="ARBA" id="ARBA00004123"/>
    </source>
</evidence>
<evidence type="ECO:0000313" key="8">
    <source>
        <dbReference type="EMBL" id="KAK7472859.1"/>
    </source>
</evidence>
<sequence>MDSQSSVEFFPGYYYNNNYEQQQPFLNDVDPLPHVDDEPLYVNAKQYFRILKRRVARARLEEVHRLSRQRKPYLHESRHKHAMRRPRGPGGRFLTAEEIAAQRAANEDDAGPSGEHDEEMEEEPSDEVSQSQDAMGVLGMGQYEAQTGPVAASAPQGLGQQQQQEAKAMFLQQLGGPYLENAGQGGPQTVQKQRLHHISHIHVHRRHQHSEVNYAEGLYGEGE</sequence>
<protein>
    <recommendedName>
        <fullName evidence="6">Transcriptional activator HAP2</fullName>
    </recommendedName>
</protein>
<comment type="subunit">
    <text evidence="6">Heterotrimer.</text>
</comment>
<comment type="subcellular location">
    <subcellularLocation>
        <location evidence="1 6">Nucleus</location>
    </subcellularLocation>
</comment>
<feature type="region of interest" description="Disordered" evidence="7">
    <location>
        <begin position="103"/>
        <end position="132"/>
    </location>
</feature>